<evidence type="ECO:0000313" key="2">
    <source>
        <dbReference type="EMBL" id="TDE14750.1"/>
    </source>
</evidence>
<evidence type="ECO:0008006" key="4">
    <source>
        <dbReference type="Google" id="ProtNLM"/>
    </source>
</evidence>
<dbReference type="RefSeq" id="WP_131959334.1">
    <property type="nucleotide sequence ID" value="NZ_SMFL01000005.1"/>
</dbReference>
<reference evidence="2 3" key="1">
    <citation type="submission" date="2019-03" db="EMBL/GenBank/DDBJ databases">
        <title>Dyadobacter AR-3-6 sp. nov., isolated from arctic soil.</title>
        <authorList>
            <person name="Chaudhary D.K."/>
        </authorList>
    </citation>
    <scope>NUCLEOTIDE SEQUENCE [LARGE SCALE GENOMIC DNA]</scope>
    <source>
        <strain evidence="2 3">AR-3-6</strain>
    </source>
</reference>
<gene>
    <name evidence="2" type="ORF">E0F88_16315</name>
</gene>
<keyword evidence="1" id="KW-0732">Signal</keyword>
<keyword evidence="3" id="KW-1185">Reference proteome</keyword>
<feature type="chain" id="PRO_5020444422" description="TerB family tellurite resistance protein" evidence="1">
    <location>
        <begin position="20"/>
        <end position="215"/>
    </location>
</feature>
<evidence type="ECO:0000256" key="1">
    <source>
        <dbReference type="SAM" id="SignalP"/>
    </source>
</evidence>
<protein>
    <recommendedName>
        <fullName evidence="4">TerB family tellurite resistance protein</fullName>
    </recommendedName>
</protein>
<dbReference type="EMBL" id="SMFL01000005">
    <property type="protein sequence ID" value="TDE14750.1"/>
    <property type="molecule type" value="Genomic_DNA"/>
</dbReference>
<organism evidence="2 3">
    <name type="scientific">Dyadobacter psychrotolerans</name>
    <dbReference type="NCBI Taxonomy" id="2541721"/>
    <lineage>
        <taxon>Bacteria</taxon>
        <taxon>Pseudomonadati</taxon>
        <taxon>Bacteroidota</taxon>
        <taxon>Cytophagia</taxon>
        <taxon>Cytophagales</taxon>
        <taxon>Spirosomataceae</taxon>
        <taxon>Dyadobacter</taxon>
    </lineage>
</organism>
<dbReference type="Proteomes" id="UP000294850">
    <property type="component" value="Unassembled WGS sequence"/>
</dbReference>
<dbReference type="AlphaFoldDB" id="A0A4R5DRA5"/>
<proteinExistence type="predicted"/>
<dbReference type="OrthoDB" id="673795at2"/>
<accession>A0A4R5DRA5</accession>
<evidence type="ECO:0000313" key="3">
    <source>
        <dbReference type="Proteomes" id="UP000294850"/>
    </source>
</evidence>
<name>A0A4R5DRA5_9BACT</name>
<sequence length="215" mass="24498">MKKLLPFTLLILVIRPAQSQNLNEWLRQNRTQKKYLETQIAELKIYLELTKKGYQIAKEGLATIHSIKNGEYKLHKNFFDTLLIVNPVVSGSPRLKDITDLHGQVNEICNKGPTLLASSGQLSNPELSYIRKVYGKVYDDCQGILNALLTLIRDGNLKMNDAQRLERLEVLYGQMLSNYRFASSFQSQSAVLIKQRSSEKDQIQTSRALLGIDED</sequence>
<feature type="signal peptide" evidence="1">
    <location>
        <begin position="1"/>
        <end position="19"/>
    </location>
</feature>
<comment type="caution">
    <text evidence="2">The sequence shown here is derived from an EMBL/GenBank/DDBJ whole genome shotgun (WGS) entry which is preliminary data.</text>
</comment>